<sequence>MFAHFYPSHLAINSAISEYLQQLHLPNLIGAGALEWATQSNQVLLETGIISKTCFKRNNRSSILLPPFSVVCAVVRPKKTAIRRTRLPFSIARNLN</sequence>
<dbReference type="Proteomes" id="UP000006732">
    <property type="component" value="Chromosome"/>
</dbReference>
<reference evidence="1 2" key="1">
    <citation type="submission" date="2006-10" db="EMBL/GenBank/DDBJ databases">
        <title>Complete sequence of chromosome of Pelobacter propionicus DSM 2379.</title>
        <authorList>
            <consortium name="US DOE Joint Genome Institute"/>
            <person name="Copeland A."/>
            <person name="Lucas S."/>
            <person name="Lapidus A."/>
            <person name="Barry K."/>
            <person name="Detter J.C."/>
            <person name="Glavina del Rio T."/>
            <person name="Hammon N."/>
            <person name="Israni S."/>
            <person name="Dalin E."/>
            <person name="Tice H."/>
            <person name="Pitluck S."/>
            <person name="Saunders E."/>
            <person name="Brettin T."/>
            <person name="Bruce D."/>
            <person name="Han C."/>
            <person name="Tapia R."/>
            <person name="Schmutz J."/>
            <person name="Larimer F."/>
            <person name="Land M."/>
            <person name="Hauser L."/>
            <person name="Kyrpides N."/>
            <person name="Kim E."/>
            <person name="Lovley D."/>
            <person name="Richardson P."/>
        </authorList>
    </citation>
    <scope>NUCLEOTIDE SEQUENCE [LARGE SCALE GENOMIC DNA]</scope>
    <source>
        <strain evidence="2">DSM 2379 / NBRC 103807 / OttBd1</strain>
    </source>
</reference>
<accession>A1ARD6</accession>
<evidence type="ECO:0000313" key="1">
    <source>
        <dbReference type="EMBL" id="ABK99906.1"/>
    </source>
</evidence>
<dbReference type="EMBL" id="CP000482">
    <property type="protein sequence ID" value="ABK99906.1"/>
    <property type="molecule type" value="Genomic_DNA"/>
</dbReference>
<gene>
    <name evidence="1" type="ordered locus">Ppro_2299</name>
</gene>
<evidence type="ECO:0000313" key="2">
    <source>
        <dbReference type="Proteomes" id="UP000006732"/>
    </source>
</evidence>
<organism evidence="1 2">
    <name type="scientific">Pelobacter propionicus (strain DSM 2379 / NBRC 103807 / OttBd1)</name>
    <dbReference type="NCBI Taxonomy" id="338966"/>
    <lineage>
        <taxon>Bacteria</taxon>
        <taxon>Pseudomonadati</taxon>
        <taxon>Thermodesulfobacteriota</taxon>
        <taxon>Desulfuromonadia</taxon>
        <taxon>Desulfuromonadales</taxon>
        <taxon>Desulfuromonadaceae</taxon>
        <taxon>Pelobacter</taxon>
    </lineage>
</organism>
<dbReference type="AlphaFoldDB" id="A1ARD6"/>
<dbReference type="KEGG" id="ppd:Ppro_2299"/>
<name>A1ARD6_PELPD</name>
<protein>
    <submittedName>
        <fullName evidence="1">Uncharacterized protein</fullName>
    </submittedName>
</protein>
<dbReference type="HOGENOM" id="CLU_2357227_0_0_7"/>
<keyword evidence="2" id="KW-1185">Reference proteome</keyword>
<proteinExistence type="predicted"/>